<accession>A0AAW1R886</accession>
<dbReference type="SUPFAM" id="SSF54593">
    <property type="entry name" value="Glyoxalase/Bleomycin resistance protein/Dihydroxybiphenyl dioxygenase"/>
    <property type="match status" value="1"/>
</dbReference>
<dbReference type="Proteomes" id="UP001489004">
    <property type="component" value="Unassembled WGS sequence"/>
</dbReference>
<comment type="caution">
    <text evidence="3">The sequence shown here is derived from an EMBL/GenBank/DDBJ whole genome shotgun (WGS) entry which is preliminary data.</text>
</comment>
<sequence length="307" mass="33548">MFRNFTPLVPGPVHVRACRSASYRRSVPARRAQTLHSPAESNGGGPGGCGPGDDSVAFREDDDGNDSPVETQAAGRLGKGIITHGPHWLDKLAHWLEHTARTPLVLGMLGIALGALGLRWGVRATVRSAIKFAGQLISGGEHHININPQRYLWLTAGPWMWHMHTVTAWILFHTGRDELQLGGWVGGLMVAGYAVGVYCVYNDIPLAPRQWLKPRFYSEGLGLPVTVLTERWAELQAGSSTLALKAVEGEAYCTPGYSPFLTFTVEDLQGTVTRLLGMGAVLDGPIQYPSRGKMWHKWLVQAVIVRE</sequence>
<name>A0AAW1R886_9CHLO</name>
<gene>
    <name evidence="3" type="ORF">WJX72_007778</name>
</gene>
<keyword evidence="2" id="KW-1133">Transmembrane helix</keyword>
<dbReference type="EMBL" id="JALJOR010000001">
    <property type="protein sequence ID" value="KAK9829768.1"/>
    <property type="molecule type" value="Genomic_DNA"/>
</dbReference>
<feature type="compositionally biased region" description="Gly residues" evidence="1">
    <location>
        <begin position="42"/>
        <end position="51"/>
    </location>
</feature>
<feature type="region of interest" description="Disordered" evidence="1">
    <location>
        <begin position="29"/>
        <end position="71"/>
    </location>
</feature>
<feature type="transmembrane region" description="Helical" evidence="2">
    <location>
        <begin position="104"/>
        <end position="122"/>
    </location>
</feature>
<keyword evidence="2" id="KW-0472">Membrane</keyword>
<dbReference type="PANTHER" id="PTHR33993:SF14">
    <property type="entry name" value="GB|AAF24581.1"/>
    <property type="match status" value="1"/>
</dbReference>
<dbReference type="AlphaFoldDB" id="A0AAW1R886"/>
<dbReference type="InterPro" id="IPR052164">
    <property type="entry name" value="Anthracycline_SecMetBiosynth"/>
</dbReference>
<evidence type="ECO:0000313" key="4">
    <source>
        <dbReference type="Proteomes" id="UP001489004"/>
    </source>
</evidence>
<protein>
    <submittedName>
        <fullName evidence="3">Uncharacterized protein</fullName>
    </submittedName>
</protein>
<feature type="transmembrane region" description="Helical" evidence="2">
    <location>
        <begin position="151"/>
        <end position="172"/>
    </location>
</feature>
<keyword evidence="4" id="KW-1185">Reference proteome</keyword>
<proteinExistence type="predicted"/>
<feature type="transmembrane region" description="Helical" evidence="2">
    <location>
        <begin position="184"/>
        <end position="201"/>
    </location>
</feature>
<dbReference type="InterPro" id="IPR029068">
    <property type="entry name" value="Glyas_Bleomycin-R_OHBP_Dase"/>
</dbReference>
<reference evidence="3 4" key="1">
    <citation type="journal article" date="2024" name="Nat. Commun.">
        <title>Phylogenomics reveals the evolutionary origins of lichenization in chlorophyte algae.</title>
        <authorList>
            <person name="Puginier C."/>
            <person name="Libourel C."/>
            <person name="Otte J."/>
            <person name="Skaloud P."/>
            <person name="Haon M."/>
            <person name="Grisel S."/>
            <person name="Petersen M."/>
            <person name="Berrin J.G."/>
            <person name="Delaux P.M."/>
            <person name="Dal Grande F."/>
            <person name="Keller J."/>
        </authorList>
    </citation>
    <scope>NUCLEOTIDE SEQUENCE [LARGE SCALE GENOMIC DNA]</scope>
    <source>
        <strain evidence="3 4">SAG 2043</strain>
    </source>
</reference>
<keyword evidence="2" id="KW-0812">Transmembrane</keyword>
<evidence type="ECO:0000256" key="1">
    <source>
        <dbReference type="SAM" id="MobiDB-lite"/>
    </source>
</evidence>
<evidence type="ECO:0000313" key="3">
    <source>
        <dbReference type="EMBL" id="KAK9829768.1"/>
    </source>
</evidence>
<dbReference type="Gene3D" id="3.10.180.10">
    <property type="entry name" value="2,3-Dihydroxybiphenyl 1,2-Dioxygenase, domain 1"/>
    <property type="match status" value="1"/>
</dbReference>
<organism evidence="3 4">
    <name type="scientific">[Myrmecia] bisecta</name>
    <dbReference type="NCBI Taxonomy" id="41462"/>
    <lineage>
        <taxon>Eukaryota</taxon>
        <taxon>Viridiplantae</taxon>
        <taxon>Chlorophyta</taxon>
        <taxon>core chlorophytes</taxon>
        <taxon>Trebouxiophyceae</taxon>
        <taxon>Trebouxiales</taxon>
        <taxon>Trebouxiaceae</taxon>
        <taxon>Myrmecia</taxon>
    </lineage>
</organism>
<dbReference type="PANTHER" id="PTHR33993">
    <property type="entry name" value="GLYOXALASE-RELATED"/>
    <property type="match status" value="1"/>
</dbReference>
<evidence type="ECO:0000256" key="2">
    <source>
        <dbReference type="SAM" id="Phobius"/>
    </source>
</evidence>